<keyword evidence="3" id="KW-1185">Reference proteome</keyword>
<proteinExistence type="predicted"/>
<dbReference type="Proteomes" id="UP000008465">
    <property type="component" value="Segment"/>
</dbReference>
<dbReference type="RefSeq" id="YP_004539127.1">
    <property type="nucleotide sequence ID" value="NC_015585.1"/>
</dbReference>
<dbReference type="EMBL" id="FR751545">
    <property type="protein sequence ID" value="CBY88585.1"/>
    <property type="molecule type" value="Genomic_DNA"/>
</dbReference>
<evidence type="ECO:0000256" key="1">
    <source>
        <dbReference type="SAM" id="Phobius"/>
    </source>
</evidence>
<dbReference type="KEGG" id="vg:10894634"/>
<keyword evidence="1" id="KW-1133">Transmembrane helix</keyword>
<accession>F4N9V7</accession>
<sequence>MENLEARVDVHERRITALEQGDAAMLLKLSENDARWQQVNAKLQVVDQIQDIQQTMSTIGKIFVNGAKVIRWCITTGALVCGIYIALHSGDLASLTTLIGQLIGMP</sequence>
<keyword evidence="1" id="KW-0472">Membrane</keyword>
<protein>
    <submittedName>
        <fullName evidence="2">Uncharacterized protein</fullName>
    </submittedName>
</protein>
<name>F4N9V7_9CAUD</name>
<dbReference type="GeneID" id="10894634"/>
<organism evidence="2 3">
    <name type="scientific">Pantoea phage LIMEzero</name>
    <dbReference type="NCBI Taxonomy" id="943335"/>
    <lineage>
        <taxon>Viruses</taxon>
        <taxon>Duplodnaviria</taxon>
        <taxon>Heunggongvirae</taxon>
        <taxon>Uroviricota</taxon>
        <taxon>Caudoviricetes</taxon>
        <taxon>Autographivirales</taxon>
        <taxon>Autoscriptoviridae</taxon>
        <taxon>Stentvirinae</taxon>
        <taxon>Waewaevirus</taxon>
        <taxon>Waewaevirus limezero</taxon>
    </lineage>
</organism>
<evidence type="ECO:0000313" key="3">
    <source>
        <dbReference type="Proteomes" id="UP000008465"/>
    </source>
</evidence>
<evidence type="ECO:0000313" key="2">
    <source>
        <dbReference type="EMBL" id="CBY88585.1"/>
    </source>
</evidence>
<feature type="transmembrane region" description="Helical" evidence="1">
    <location>
        <begin position="69"/>
        <end position="87"/>
    </location>
</feature>
<reference evidence="3" key="1">
    <citation type="journal article" date="2011" name="Appl. Environ. Microbiol.">
        <title>Bacteriophages LIMElight and LIMEzero of Pantoea agglomerans, belonging to the "phiKMV-like viruses".</title>
        <authorList>
            <person name="Adriaenssens E.M."/>
            <person name="Ceyssens P.J."/>
            <person name="Dunon V."/>
            <person name="Ackermann H.W."/>
            <person name="Van Vaerenbergh J."/>
            <person name="Maes M."/>
            <person name="De Proft M."/>
            <person name="Lavigne R."/>
        </authorList>
    </citation>
    <scope>NUCLEOTIDE SEQUENCE [LARGE SCALE GENOMIC DNA]</scope>
</reference>
<keyword evidence="1" id="KW-0812">Transmembrane</keyword>